<dbReference type="PANTHER" id="PTHR43035:SF1">
    <property type="entry name" value="FATTY ACID REPRESSION MUTANT PROTEIN 2-RELATED"/>
    <property type="match status" value="1"/>
</dbReference>
<dbReference type="InterPro" id="IPR000415">
    <property type="entry name" value="Nitroreductase-like"/>
</dbReference>
<keyword evidence="9" id="KW-1185">Reference proteome</keyword>
<reference evidence="8" key="2">
    <citation type="submission" date="2023-06" db="EMBL/GenBank/DDBJ databases">
        <authorList>
            <consortium name="Lawrence Berkeley National Laboratory"/>
            <person name="Haridas S."/>
            <person name="Hensen N."/>
            <person name="Bonometti L."/>
            <person name="Westerberg I."/>
            <person name="Brannstrom I.O."/>
            <person name="Guillou S."/>
            <person name="Cros-Aarteil S."/>
            <person name="Calhoun S."/>
            <person name="Kuo A."/>
            <person name="Mondo S."/>
            <person name="Pangilinan J."/>
            <person name="Riley R."/>
            <person name="LaButti K."/>
            <person name="Andreopoulos B."/>
            <person name="Lipzen A."/>
            <person name="Chen C."/>
            <person name="Yanf M."/>
            <person name="Daum C."/>
            <person name="Ng V."/>
            <person name="Clum A."/>
            <person name="Steindorff A."/>
            <person name="Ohm R."/>
            <person name="Martin F."/>
            <person name="Silar P."/>
            <person name="Natvig D."/>
            <person name="Lalanne C."/>
            <person name="Gautier V."/>
            <person name="Ament-velasquez S.L."/>
            <person name="Kruys A."/>
            <person name="Hutchinson M.I."/>
            <person name="Powell A.J."/>
            <person name="Barry K."/>
            <person name="Miller A.N."/>
            <person name="Grigoriev I.V."/>
            <person name="Debuchy R."/>
            <person name="Gladieux P."/>
            <person name="Thoren M.H."/>
            <person name="Johannesson H."/>
        </authorList>
    </citation>
    <scope>NUCLEOTIDE SEQUENCE</scope>
    <source>
        <strain evidence="8">CBS 232.78</strain>
    </source>
</reference>
<comment type="subcellular location">
    <subcellularLocation>
        <location evidence="2">Cytoplasm</location>
    </subcellularLocation>
    <subcellularLocation>
        <location evidence="1">Nucleus</location>
    </subcellularLocation>
</comment>
<keyword evidence="5" id="KW-0560">Oxidoreductase</keyword>
<reference evidence="8" key="1">
    <citation type="journal article" date="2023" name="Mol. Phylogenet. Evol.">
        <title>Genome-scale phylogeny and comparative genomics of the fungal order Sordariales.</title>
        <authorList>
            <person name="Hensen N."/>
            <person name="Bonometti L."/>
            <person name="Westerberg I."/>
            <person name="Brannstrom I.O."/>
            <person name="Guillou S."/>
            <person name="Cros-Aarteil S."/>
            <person name="Calhoun S."/>
            <person name="Haridas S."/>
            <person name="Kuo A."/>
            <person name="Mondo S."/>
            <person name="Pangilinan J."/>
            <person name="Riley R."/>
            <person name="LaButti K."/>
            <person name="Andreopoulos B."/>
            <person name="Lipzen A."/>
            <person name="Chen C."/>
            <person name="Yan M."/>
            <person name="Daum C."/>
            <person name="Ng V."/>
            <person name="Clum A."/>
            <person name="Steindorff A."/>
            <person name="Ohm R.A."/>
            <person name="Martin F."/>
            <person name="Silar P."/>
            <person name="Natvig D.O."/>
            <person name="Lalanne C."/>
            <person name="Gautier V."/>
            <person name="Ament-Velasquez S.L."/>
            <person name="Kruys A."/>
            <person name="Hutchinson M.I."/>
            <person name="Powell A.J."/>
            <person name="Barry K."/>
            <person name="Miller A.N."/>
            <person name="Grigoriev I.V."/>
            <person name="Debuchy R."/>
            <person name="Gladieux P."/>
            <person name="Hiltunen Thoren M."/>
            <person name="Johannesson H."/>
        </authorList>
    </citation>
    <scope>NUCLEOTIDE SEQUENCE</scope>
    <source>
        <strain evidence="8">CBS 232.78</strain>
    </source>
</reference>
<dbReference type="InterPro" id="IPR033877">
    <property type="entry name" value="Frm2/Hbn1"/>
</dbReference>
<comment type="similarity">
    <text evidence="3">Belongs to the nitroreductase family.</text>
</comment>
<evidence type="ECO:0000256" key="2">
    <source>
        <dbReference type="ARBA" id="ARBA00004496"/>
    </source>
</evidence>
<dbReference type="SUPFAM" id="SSF55469">
    <property type="entry name" value="FMN-dependent nitroreductase-like"/>
    <property type="match status" value="1"/>
</dbReference>
<dbReference type="GO" id="GO:0005634">
    <property type="term" value="C:nucleus"/>
    <property type="evidence" value="ECO:0007669"/>
    <property type="project" value="UniProtKB-SubCell"/>
</dbReference>
<evidence type="ECO:0000256" key="5">
    <source>
        <dbReference type="ARBA" id="ARBA00023002"/>
    </source>
</evidence>
<name>A0AAE0K9Y5_9PEZI</name>
<comment type="caution">
    <text evidence="8">The sequence shown here is derived from an EMBL/GenBank/DDBJ whole genome shotgun (WGS) entry which is preliminary data.</text>
</comment>
<dbReference type="Pfam" id="PF00881">
    <property type="entry name" value="Nitroreductase"/>
    <property type="match status" value="1"/>
</dbReference>
<dbReference type="PANTHER" id="PTHR43035">
    <property type="entry name" value="FATTY ACID REPRESSION MUTANT PROTEIN 2-RELATED"/>
    <property type="match status" value="1"/>
</dbReference>
<keyword evidence="6" id="KW-0539">Nucleus</keyword>
<dbReference type="InterPro" id="IPR029479">
    <property type="entry name" value="Nitroreductase"/>
</dbReference>
<evidence type="ECO:0000256" key="3">
    <source>
        <dbReference type="ARBA" id="ARBA00007118"/>
    </source>
</evidence>
<dbReference type="GO" id="GO:0034599">
    <property type="term" value="P:cellular response to oxidative stress"/>
    <property type="evidence" value="ECO:0007669"/>
    <property type="project" value="InterPro"/>
</dbReference>
<feature type="domain" description="Nitroreductase" evidence="7">
    <location>
        <begin position="47"/>
        <end position="210"/>
    </location>
</feature>
<dbReference type="AlphaFoldDB" id="A0AAE0K9Y5"/>
<dbReference type="FunFam" id="3.40.109.10:FF:000001">
    <property type="entry name" value="Nitroreductase family"/>
    <property type="match status" value="1"/>
</dbReference>
<dbReference type="Gene3D" id="3.40.109.10">
    <property type="entry name" value="NADH Oxidase"/>
    <property type="match status" value="1"/>
</dbReference>
<evidence type="ECO:0000259" key="7">
    <source>
        <dbReference type="Pfam" id="PF00881"/>
    </source>
</evidence>
<dbReference type="GO" id="GO:0005737">
    <property type="term" value="C:cytoplasm"/>
    <property type="evidence" value="ECO:0007669"/>
    <property type="project" value="UniProtKB-SubCell"/>
</dbReference>
<gene>
    <name evidence="8" type="ORF">B0H63DRAFT_485272</name>
</gene>
<dbReference type="EMBL" id="JAULSW010000008">
    <property type="protein sequence ID" value="KAK3372574.1"/>
    <property type="molecule type" value="Genomic_DNA"/>
</dbReference>
<evidence type="ECO:0000313" key="9">
    <source>
        <dbReference type="Proteomes" id="UP001285441"/>
    </source>
</evidence>
<protein>
    <submittedName>
        <fullName evidence="8">Fatty acid repression mutant protein</fullName>
    </submittedName>
</protein>
<dbReference type="Proteomes" id="UP001285441">
    <property type="component" value="Unassembled WGS sequence"/>
</dbReference>
<evidence type="ECO:0000256" key="1">
    <source>
        <dbReference type="ARBA" id="ARBA00004123"/>
    </source>
</evidence>
<evidence type="ECO:0000313" key="8">
    <source>
        <dbReference type="EMBL" id="KAK3372574.1"/>
    </source>
</evidence>
<sequence length="234" mass="26473">MYLHSLPLLLTTLLIALLIPSAIFTFTSSRNTVAMSSTTITLAEAFKSRRSIRVITDDVKVVDSRIQEIIHDAVLHTPSPFNAQEGRVVLLLKDEHKKYWDLAKEVVKGLVPAQFFERAYEPRIKMYRAGYGTALFFTDPAPLKAFEAKWPTLVDEFPKCKSLIKVWTTLSAEGLGCSLQHYDYPALDARVSEEWNVPATWKVKSQLVFGNPAETPPEKIFEPVENHRLFVHGA</sequence>
<organism evidence="8 9">
    <name type="scientific">Podospora didyma</name>
    <dbReference type="NCBI Taxonomy" id="330526"/>
    <lineage>
        <taxon>Eukaryota</taxon>
        <taxon>Fungi</taxon>
        <taxon>Dikarya</taxon>
        <taxon>Ascomycota</taxon>
        <taxon>Pezizomycotina</taxon>
        <taxon>Sordariomycetes</taxon>
        <taxon>Sordariomycetidae</taxon>
        <taxon>Sordariales</taxon>
        <taxon>Podosporaceae</taxon>
        <taxon>Podospora</taxon>
    </lineage>
</organism>
<evidence type="ECO:0000256" key="4">
    <source>
        <dbReference type="ARBA" id="ARBA00022490"/>
    </source>
</evidence>
<evidence type="ECO:0000256" key="6">
    <source>
        <dbReference type="ARBA" id="ARBA00023242"/>
    </source>
</evidence>
<keyword evidence="4" id="KW-0963">Cytoplasm</keyword>
<accession>A0AAE0K9Y5</accession>
<proteinExistence type="inferred from homology"/>
<dbReference type="GO" id="GO:0016491">
    <property type="term" value="F:oxidoreductase activity"/>
    <property type="evidence" value="ECO:0007669"/>
    <property type="project" value="UniProtKB-KW"/>
</dbReference>